<dbReference type="PANTHER" id="PTHR11265">
    <property type="entry name" value="S-ADENOSYL-METHYLTRANSFERASE MRAW"/>
    <property type="match status" value="1"/>
</dbReference>
<evidence type="ECO:0000256" key="1">
    <source>
        <dbReference type="ARBA" id="ARBA00010396"/>
    </source>
</evidence>
<keyword evidence="4" id="KW-0949">S-adenosyl-L-methionine</keyword>
<sequence>MQLDDADKGFSFIREGPLDMRMDPDQPLNAADIVNGWPEEELGRIIRDYGEDRCWRRYARCIVEARDAEPIKTTTQLADLIYDNAPREWKKRRTIHPATLVFQGLRVEVNSELDAVTTAIPQLLPYMAPKGQIMLISFHSLEDRIVKRAFLKAQEDDTLDPRFQVLTKRPLIADDEEIEANSRSRSAKLRVLQRMEPGQEPSMGRKKNKYAHLRGKSKKSSKASGDDEGTNDDA</sequence>
<dbReference type="InterPro" id="IPR029063">
    <property type="entry name" value="SAM-dependent_MTases_sf"/>
</dbReference>
<evidence type="ECO:0000256" key="5">
    <source>
        <dbReference type="SAM" id="MobiDB-lite"/>
    </source>
</evidence>
<dbReference type="AlphaFoldDB" id="A0A7S4DT48"/>
<reference evidence="6" key="1">
    <citation type="submission" date="2021-01" db="EMBL/GenBank/DDBJ databases">
        <authorList>
            <person name="Corre E."/>
            <person name="Pelletier E."/>
            <person name="Niang G."/>
            <person name="Scheremetjew M."/>
            <person name="Finn R."/>
            <person name="Kale V."/>
            <person name="Holt S."/>
            <person name="Cochrane G."/>
            <person name="Meng A."/>
            <person name="Brown T."/>
            <person name="Cohen L."/>
        </authorList>
    </citation>
    <scope>NUCLEOTIDE SEQUENCE</scope>
    <source>
        <strain evidence="6">CCCM811</strain>
    </source>
</reference>
<dbReference type="GO" id="GO:0071424">
    <property type="term" value="F:rRNA (cytosine-N4-)-methyltransferase activity"/>
    <property type="evidence" value="ECO:0007669"/>
    <property type="project" value="TreeGrafter"/>
</dbReference>
<evidence type="ECO:0000256" key="4">
    <source>
        <dbReference type="ARBA" id="ARBA00022691"/>
    </source>
</evidence>
<keyword evidence="2" id="KW-0489">Methyltransferase</keyword>
<organism evidence="6">
    <name type="scientific">Lotharella globosa</name>
    <dbReference type="NCBI Taxonomy" id="91324"/>
    <lineage>
        <taxon>Eukaryota</taxon>
        <taxon>Sar</taxon>
        <taxon>Rhizaria</taxon>
        <taxon>Cercozoa</taxon>
        <taxon>Chlorarachniophyceae</taxon>
        <taxon>Lotharella</taxon>
    </lineage>
</organism>
<dbReference type="SUPFAM" id="SSF81799">
    <property type="entry name" value="Putative methyltransferase TM0872, insert domain"/>
    <property type="match status" value="1"/>
</dbReference>
<protein>
    <submittedName>
        <fullName evidence="6">Uncharacterized protein</fullName>
    </submittedName>
</protein>
<dbReference type="Gene3D" id="1.10.150.170">
    <property type="entry name" value="Putative methyltransferase TM0872, insert domain"/>
    <property type="match status" value="1"/>
</dbReference>
<comment type="similarity">
    <text evidence="1">Belongs to the methyltransferase superfamily. RsmH family.</text>
</comment>
<feature type="region of interest" description="Disordered" evidence="5">
    <location>
        <begin position="179"/>
        <end position="234"/>
    </location>
</feature>
<dbReference type="GO" id="GO:0070475">
    <property type="term" value="P:rRNA base methylation"/>
    <property type="evidence" value="ECO:0007669"/>
    <property type="project" value="TreeGrafter"/>
</dbReference>
<keyword evidence="3" id="KW-0808">Transferase</keyword>
<dbReference type="NCBIfam" id="TIGR00006">
    <property type="entry name" value="16S rRNA (cytosine(1402)-N(4))-methyltransferase RsmH"/>
    <property type="match status" value="1"/>
</dbReference>
<dbReference type="InterPro" id="IPR023397">
    <property type="entry name" value="SAM-dep_MeTrfase_MraW_recog"/>
</dbReference>
<evidence type="ECO:0000256" key="3">
    <source>
        <dbReference type="ARBA" id="ARBA00022679"/>
    </source>
</evidence>
<accession>A0A7S4DT48</accession>
<dbReference type="InterPro" id="IPR002903">
    <property type="entry name" value="RsmH"/>
</dbReference>
<dbReference type="Pfam" id="PF01795">
    <property type="entry name" value="Methyltransf_5"/>
    <property type="match status" value="1"/>
</dbReference>
<evidence type="ECO:0000313" key="6">
    <source>
        <dbReference type="EMBL" id="CAE0669239.1"/>
    </source>
</evidence>
<proteinExistence type="inferred from homology"/>
<name>A0A7S4DT48_9EUKA</name>
<dbReference type="EMBL" id="HBIV01029196">
    <property type="protein sequence ID" value="CAE0669239.1"/>
    <property type="molecule type" value="Transcribed_RNA"/>
</dbReference>
<gene>
    <name evidence="6" type="ORF">LGLO00237_LOCUS20866</name>
</gene>
<feature type="compositionally biased region" description="Basic residues" evidence="5">
    <location>
        <begin position="204"/>
        <end position="221"/>
    </location>
</feature>
<dbReference type="PANTHER" id="PTHR11265:SF0">
    <property type="entry name" value="12S RRNA N4-METHYLCYTIDINE METHYLTRANSFERASE"/>
    <property type="match status" value="1"/>
</dbReference>
<evidence type="ECO:0000256" key="2">
    <source>
        <dbReference type="ARBA" id="ARBA00022603"/>
    </source>
</evidence>
<dbReference type="SUPFAM" id="SSF53335">
    <property type="entry name" value="S-adenosyl-L-methionine-dependent methyltransferases"/>
    <property type="match status" value="1"/>
</dbReference>